<evidence type="ECO:0000256" key="1">
    <source>
        <dbReference type="ARBA" id="ARBA00002388"/>
    </source>
</evidence>
<feature type="signal peptide" evidence="5">
    <location>
        <begin position="1"/>
        <end position="20"/>
    </location>
</feature>
<keyword evidence="3 5" id="KW-0697">Rotamase</keyword>
<dbReference type="Gene3D" id="2.40.100.10">
    <property type="entry name" value="Cyclophilin-like"/>
    <property type="match status" value="1"/>
</dbReference>
<dbReference type="STRING" id="645274.SAMN04487901_104143"/>
<organism evidence="8 10">
    <name type="scientific">Prevotella communis</name>
    <dbReference type="NCBI Taxonomy" id="2913614"/>
    <lineage>
        <taxon>Bacteria</taxon>
        <taxon>Pseudomonadati</taxon>
        <taxon>Bacteroidota</taxon>
        <taxon>Bacteroidia</taxon>
        <taxon>Bacteroidales</taxon>
        <taxon>Prevotellaceae</taxon>
        <taxon>Prevotella</taxon>
    </lineage>
</organism>
<feature type="chain" id="PRO_5041477296" description="Peptidyl-prolyl cis-trans isomerase" evidence="5">
    <location>
        <begin position="21"/>
        <end position="223"/>
    </location>
</feature>
<dbReference type="CDD" id="cd00317">
    <property type="entry name" value="cyclophilin"/>
    <property type="match status" value="1"/>
</dbReference>
<proteinExistence type="inferred from homology"/>
<dbReference type="EMBL" id="FNCQ01000004">
    <property type="protein sequence ID" value="SDG47365.1"/>
    <property type="molecule type" value="Genomic_DNA"/>
</dbReference>
<sequence length="223" mass="25513">MKIKCIIASLLFVLPAAAQTNEVLFETTEGNIRVMLYDDTPLHRDNFLKLVDEQFYDSLLFHRVIRNFMIQAGDPKSKHAESGEILGGGDLGYTLPAEIKTPTHYHARGTLAMAREGDARNPQRRSSACQFYIVWGKTYSTKELEAIQEKVLENTKGQTRFSSEMYWTYKKRGGSPHLDGQYTVFGEVTEGLDVVEKIQKVFTDDYNRPVDDVRIIRATRIKR</sequence>
<comment type="function">
    <text evidence="1 5">PPIases accelerate the folding of proteins. It catalyzes the cis-trans isomerization of proline imidic peptide bonds in oligopeptides.</text>
</comment>
<evidence type="ECO:0000313" key="10">
    <source>
        <dbReference type="Proteomes" id="UP000199134"/>
    </source>
</evidence>
<dbReference type="Proteomes" id="UP000198779">
    <property type="component" value="Unassembled WGS sequence"/>
</dbReference>
<comment type="catalytic activity">
    <reaction evidence="5">
        <text>[protein]-peptidylproline (omega=180) = [protein]-peptidylproline (omega=0)</text>
        <dbReference type="Rhea" id="RHEA:16237"/>
        <dbReference type="Rhea" id="RHEA-COMP:10747"/>
        <dbReference type="Rhea" id="RHEA-COMP:10748"/>
        <dbReference type="ChEBI" id="CHEBI:83833"/>
        <dbReference type="ChEBI" id="CHEBI:83834"/>
        <dbReference type="EC" id="5.2.1.8"/>
    </reaction>
</comment>
<dbReference type="GO" id="GO:0003755">
    <property type="term" value="F:peptidyl-prolyl cis-trans isomerase activity"/>
    <property type="evidence" value="ECO:0007669"/>
    <property type="project" value="UniProtKB-UniRule"/>
</dbReference>
<dbReference type="EC" id="5.2.1.8" evidence="5"/>
<dbReference type="AlphaFoldDB" id="A0A1H0J443"/>
<reference evidence="8 9" key="1">
    <citation type="submission" date="2016-10" db="EMBL/GenBank/DDBJ databases">
        <authorList>
            <person name="Varghese N."/>
            <person name="Submissions S."/>
        </authorList>
    </citation>
    <scope>NUCLEOTIDE SEQUENCE</scope>
    <source>
        <strain evidence="8">BP1-145</strain>
        <strain evidence="9">BP1-148</strain>
    </source>
</reference>
<evidence type="ECO:0000313" key="9">
    <source>
        <dbReference type="Proteomes" id="UP000198779"/>
    </source>
</evidence>
<keyword evidence="9" id="KW-1185">Reference proteome</keyword>
<dbReference type="PANTHER" id="PTHR45625:SF4">
    <property type="entry name" value="PEPTIDYLPROLYL ISOMERASE DOMAIN AND WD REPEAT-CONTAINING PROTEIN 1"/>
    <property type="match status" value="1"/>
</dbReference>
<dbReference type="PROSITE" id="PS00170">
    <property type="entry name" value="CSA_PPIASE_1"/>
    <property type="match status" value="1"/>
</dbReference>
<accession>A0A1H0J443</accession>
<keyword evidence="4 5" id="KW-0413">Isomerase</keyword>
<reference evidence="7 10" key="2">
    <citation type="submission" date="2016-10" db="EMBL/GenBank/DDBJ databases">
        <authorList>
            <person name="de Groot N.N."/>
        </authorList>
    </citation>
    <scope>NUCLEOTIDE SEQUENCE [LARGE SCALE GENOMIC DNA]</scope>
    <source>
        <strain evidence="10">BP1-145</strain>
        <strain evidence="7">BP1-148</strain>
    </source>
</reference>
<name>A0A1H0J443_9BACT</name>
<dbReference type="EMBL" id="FNIW01000018">
    <property type="protein sequence ID" value="SDO38547.1"/>
    <property type="molecule type" value="Genomic_DNA"/>
</dbReference>
<dbReference type="InterPro" id="IPR020892">
    <property type="entry name" value="Cyclophilin-type_PPIase_CS"/>
</dbReference>
<dbReference type="GO" id="GO:0006457">
    <property type="term" value="P:protein folding"/>
    <property type="evidence" value="ECO:0007669"/>
    <property type="project" value="InterPro"/>
</dbReference>
<dbReference type="InterPro" id="IPR002130">
    <property type="entry name" value="Cyclophilin-type_PPIase_dom"/>
</dbReference>
<accession>A0A1G7UII0</accession>
<keyword evidence="5" id="KW-0732">Signal</keyword>
<evidence type="ECO:0000256" key="2">
    <source>
        <dbReference type="ARBA" id="ARBA00007365"/>
    </source>
</evidence>
<dbReference type="RefSeq" id="WP_176757016.1">
    <property type="nucleotide sequence ID" value="NZ_FNCQ01000004.1"/>
</dbReference>
<comment type="similarity">
    <text evidence="2 5">Belongs to the cyclophilin-type PPIase family.</text>
</comment>
<dbReference type="PRINTS" id="PR00153">
    <property type="entry name" value="CSAPPISMRASE"/>
</dbReference>
<evidence type="ECO:0000256" key="5">
    <source>
        <dbReference type="RuleBase" id="RU363019"/>
    </source>
</evidence>
<dbReference type="InterPro" id="IPR044666">
    <property type="entry name" value="Cyclophilin_A-like"/>
</dbReference>
<evidence type="ECO:0000256" key="3">
    <source>
        <dbReference type="ARBA" id="ARBA00023110"/>
    </source>
</evidence>
<evidence type="ECO:0000313" key="8">
    <source>
        <dbReference type="EMBL" id="SDO38547.1"/>
    </source>
</evidence>
<dbReference type="Proteomes" id="UP000199134">
    <property type="component" value="Unassembled WGS sequence"/>
</dbReference>
<protein>
    <recommendedName>
        <fullName evidence="5">Peptidyl-prolyl cis-trans isomerase</fullName>
        <shortName evidence="5">PPIase</shortName>
        <ecNumber evidence="5">5.2.1.8</ecNumber>
    </recommendedName>
</protein>
<dbReference type="PROSITE" id="PS50072">
    <property type="entry name" value="CSA_PPIASE_2"/>
    <property type="match status" value="1"/>
</dbReference>
<dbReference type="InterPro" id="IPR029000">
    <property type="entry name" value="Cyclophilin-like_dom_sf"/>
</dbReference>
<dbReference type="PIRSF" id="PIRSF001467">
    <property type="entry name" value="Peptidylpro_ismrse"/>
    <property type="match status" value="1"/>
</dbReference>
<dbReference type="SUPFAM" id="SSF50891">
    <property type="entry name" value="Cyclophilin-like"/>
    <property type="match status" value="1"/>
</dbReference>
<dbReference type="InterPro" id="IPR024936">
    <property type="entry name" value="Cyclophilin-type_PPIase"/>
</dbReference>
<dbReference type="Pfam" id="PF00160">
    <property type="entry name" value="Pro_isomerase"/>
    <property type="match status" value="1"/>
</dbReference>
<gene>
    <name evidence="8" type="ORF">SAMN04487900_11817</name>
    <name evidence="7" type="ORF">SAMN04487901_104143</name>
</gene>
<dbReference type="PANTHER" id="PTHR45625">
    <property type="entry name" value="PEPTIDYL-PROLYL CIS-TRANS ISOMERASE-RELATED"/>
    <property type="match status" value="1"/>
</dbReference>
<evidence type="ECO:0000256" key="4">
    <source>
        <dbReference type="ARBA" id="ARBA00023235"/>
    </source>
</evidence>
<evidence type="ECO:0000313" key="7">
    <source>
        <dbReference type="EMBL" id="SDG47365.1"/>
    </source>
</evidence>
<feature type="domain" description="PPIase cyclophilin-type" evidence="6">
    <location>
        <begin position="19"/>
        <end position="220"/>
    </location>
</feature>
<evidence type="ECO:0000259" key="6">
    <source>
        <dbReference type="PROSITE" id="PS50072"/>
    </source>
</evidence>